<dbReference type="SMART" id="SM00479">
    <property type="entry name" value="EXOIII"/>
    <property type="match status" value="1"/>
</dbReference>
<dbReference type="PANTHER" id="PTHR30231:SF4">
    <property type="entry name" value="PROTEIN NEN2"/>
    <property type="match status" value="1"/>
</dbReference>
<dbReference type="PANTHER" id="PTHR30231">
    <property type="entry name" value="DNA POLYMERASE III SUBUNIT EPSILON"/>
    <property type="match status" value="1"/>
</dbReference>
<keyword evidence="1" id="KW-0540">Nuclease</keyword>
<keyword evidence="3 5" id="KW-0269">Exonuclease</keyword>
<dbReference type="Gene3D" id="3.30.420.10">
    <property type="entry name" value="Ribonuclease H-like superfamily/Ribonuclease H"/>
    <property type="match status" value="1"/>
</dbReference>
<gene>
    <name evidence="5" type="ORF">QWJ08_15075</name>
</gene>
<accession>A0ABT7Y4F2</accession>
<keyword evidence="6" id="KW-1185">Reference proteome</keyword>
<evidence type="ECO:0000256" key="1">
    <source>
        <dbReference type="ARBA" id="ARBA00022722"/>
    </source>
</evidence>
<dbReference type="SUPFAM" id="SSF53098">
    <property type="entry name" value="Ribonuclease H-like"/>
    <property type="match status" value="1"/>
</dbReference>
<evidence type="ECO:0000313" key="6">
    <source>
        <dbReference type="Proteomes" id="UP001169719"/>
    </source>
</evidence>
<evidence type="ECO:0000256" key="3">
    <source>
        <dbReference type="ARBA" id="ARBA00022839"/>
    </source>
</evidence>
<comment type="caution">
    <text evidence="5">The sequence shown here is derived from an EMBL/GenBank/DDBJ whole genome shotgun (WGS) entry which is preliminary data.</text>
</comment>
<proteinExistence type="predicted"/>
<dbReference type="EMBL" id="JAUEOZ010000002">
    <property type="protein sequence ID" value="MDN2482659.1"/>
    <property type="molecule type" value="Genomic_DNA"/>
</dbReference>
<dbReference type="InterPro" id="IPR012337">
    <property type="entry name" value="RNaseH-like_sf"/>
</dbReference>
<keyword evidence="2" id="KW-0378">Hydrolase</keyword>
<dbReference type="GO" id="GO:0004527">
    <property type="term" value="F:exonuclease activity"/>
    <property type="evidence" value="ECO:0007669"/>
    <property type="project" value="UniProtKB-KW"/>
</dbReference>
<reference evidence="5" key="1">
    <citation type="submission" date="2024-05" db="EMBL/GenBank/DDBJ databases">
        <title>Genome Sequences of Four Agar- Degrading Marine Bacteria.</title>
        <authorList>
            <person name="Phillips E.K."/>
            <person name="Shaffer J.C."/>
            <person name="Henson M.W."/>
            <person name="Temperton B."/>
            <person name="Thrash C.J."/>
            <person name="Martin M.O."/>
        </authorList>
    </citation>
    <scope>NUCLEOTIDE SEQUENCE</scope>
    <source>
        <strain evidence="5">EKP203</strain>
    </source>
</reference>
<dbReference type="Pfam" id="PF00929">
    <property type="entry name" value="RNase_T"/>
    <property type="match status" value="1"/>
</dbReference>
<protein>
    <submittedName>
        <fullName evidence="5">Exonuclease domain-containing protein</fullName>
    </submittedName>
</protein>
<dbReference type="Proteomes" id="UP001169719">
    <property type="component" value="Unassembled WGS sequence"/>
</dbReference>
<name>A0ABT7Y4F2_9VIBR</name>
<dbReference type="InterPro" id="IPR013520">
    <property type="entry name" value="Ribonucl_H"/>
</dbReference>
<dbReference type="RefSeq" id="WP_289962716.1">
    <property type="nucleotide sequence ID" value="NZ_JAUEOZ010000002.1"/>
</dbReference>
<dbReference type="CDD" id="cd06127">
    <property type="entry name" value="DEDDh"/>
    <property type="match status" value="1"/>
</dbReference>
<organism evidence="5 6">
    <name type="scientific">Vibrio agarivorans</name>
    <dbReference type="NCBI Taxonomy" id="153622"/>
    <lineage>
        <taxon>Bacteria</taxon>
        <taxon>Pseudomonadati</taxon>
        <taxon>Pseudomonadota</taxon>
        <taxon>Gammaproteobacteria</taxon>
        <taxon>Vibrionales</taxon>
        <taxon>Vibrionaceae</taxon>
        <taxon>Vibrio</taxon>
    </lineage>
</organism>
<evidence type="ECO:0000313" key="5">
    <source>
        <dbReference type="EMBL" id="MDN2482659.1"/>
    </source>
</evidence>
<evidence type="ECO:0000256" key="2">
    <source>
        <dbReference type="ARBA" id="ARBA00022801"/>
    </source>
</evidence>
<dbReference type="InterPro" id="IPR036397">
    <property type="entry name" value="RNaseH_sf"/>
</dbReference>
<feature type="domain" description="Exonuclease" evidence="4">
    <location>
        <begin position="50"/>
        <end position="224"/>
    </location>
</feature>
<evidence type="ECO:0000259" key="4">
    <source>
        <dbReference type="SMART" id="SM00479"/>
    </source>
</evidence>
<sequence length="236" mass="26701">MFKKWFSKPSRQCQETLRSNIAPSPAHSRALQQYLNCPQPMLADRLNTQQFVALDFEMTGLEASQDKILSIGLVHLNCEEIDLSSSHEIYLDHGQFVKKESAEINEIVPKQLKNATAAKTALDELLAHIEGKVVIAHSACIERNFLNAHLQHAYGLEHLPCHYIDTLQLEKKYSYAGQSKSHQSYQLNDLRQHYNLPDYYAHSAASDALACAELFLVQLAKLRLKQDTTLADLTLV</sequence>